<organism evidence="7 8">
    <name type="scientific">Sphingomonas oligophenolica</name>
    <dbReference type="NCBI Taxonomy" id="301154"/>
    <lineage>
        <taxon>Bacteria</taxon>
        <taxon>Pseudomonadati</taxon>
        <taxon>Pseudomonadota</taxon>
        <taxon>Alphaproteobacteria</taxon>
        <taxon>Sphingomonadales</taxon>
        <taxon>Sphingomonadaceae</taxon>
        <taxon>Sphingomonas</taxon>
    </lineage>
</organism>
<reference evidence="7 8" key="1">
    <citation type="submission" date="2024-05" db="EMBL/GenBank/DDBJ databases">
        <authorList>
            <person name="Liu Q."/>
            <person name="Xin Y.-H."/>
        </authorList>
    </citation>
    <scope>NUCLEOTIDE SEQUENCE [LARGE SCALE GENOMIC DNA]</scope>
    <source>
        <strain evidence="7 8">CGMCC 1.10181</strain>
    </source>
</reference>
<feature type="active site" description="Charge relay system" evidence="5">
    <location>
        <position position="358"/>
    </location>
</feature>
<comment type="caution">
    <text evidence="7">The sequence shown here is derived from an EMBL/GenBank/DDBJ whole genome shotgun (WGS) entry which is preliminary data.</text>
</comment>
<evidence type="ECO:0000256" key="4">
    <source>
        <dbReference type="ARBA" id="ARBA00022825"/>
    </source>
</evidence>
<dbReference type="Gene3D" id="3.40.50.200">
    <property type="entry name" value="Peptidase S8/S53 domain"/>
    <property type="match status" value="1"/>
</dbReference>
<dbReference type="Proteomes" id="UP001419910">
    <property type="component" value="Unassembled WGS sequence"/>
</dbReference>
<accession>A0ABU9Y2A1</accession>
<keyword evidence="8" id="KW-1185">Reference proteome</keyword>
<dbReference type="PROSITE" id="PS51892">
    <property type="entry name" value="SUBTILASE"/>
    <property type="match status" value="1"/>
</dbReference>
<dbReference type="SUPFAM" id="SSF52743">
    <property type="entry name" value="Subtilisin-like"/>
    <property type="match status" value="1"/>
</dbReference>
<sequence length="422" mass="43605">MRLRRSIAGAIATALLVFALLLPVARARAEGPPPADASREILVMLRLAPPHYRPNSGYGGGYGDAQSRAARHRVAQQIAHRNRLELVDGWPMPLLGVDCFVMRLPADMTIDAAIAKVSRDPMVVWSEQMQVYRTQGAQRGEGDPLFAVQPAAAAWRLADLHRVATGRGVTVAVVDSKVEVGHPDLSGQFTAEEDFSGRPSGPAEQHGTGIAGVIAAKAGNGLGIAGIAPGARLMALRACWQTGGATAPGATLCDSLSLAKAIHFAIEHKAQVINLSLSGPPDALLGKLIDIALARNMSVVAAFDPTLPKGGFPASQAGVVAVADEALSSLPSRVYGAPGRDVPTTQPGGRWYLVNGSSYAAAHVSGLLALLREQRRSGGTPKLVSASAGGGIVDACATLVPTSPACGCSCAVARAVAMADRR</sequence>
<feature type="domain" description="Peptidase S8/S53" evidence="6">
    <location>
        <begin position="166"/>
        <end position="381"/>
    </location>
</feature>
<proteinExistence type="inferred from homology"/>
<evidence type="ECO:0000313" key="7">
    <source>
        <dbReference type="EMBL" id="MEN2789918.1"/>
    </source>
</evidence>
<dbReference type="RefSeq" id="WP_343891296.1">
    <property type="nucleotide sequence ID" value="NZ_BAAAEH010000040.1"/>
</dbReference>
<evidence type="ECO:0000259" key="6">
    <source>
        <dbReference type="Pfam" id="PF00082"/>
    </source>
</evidence>
<protein>
    <submittedName>
        <fullName evidence="7">S8 family serine peptidase</fullName>
    </submittedName>
</protein>
<feature type="active site" description="Charge relay system" evidence="5">
    <location>
        <position position="206"/>
    </location>
</feature>
<dbReference type="InterPro" id="IPR000209">
    <property type="entry name" value="Peptidase_S8/S53_dom"/>
</dbReference>
<keyword evidence="2 5" id="KW-0645">Protease</keyword>
<evidence type="ECO:0000313" key="8">
    <source>
        <dbReference type="Proteomes" id="UP001419910"/>
    </source>
</evidence>
<dbReference type="PANTHER" id="PTHR43806:SF11">
    <property type="entry name" value="CEREVISIN-RELATED"/>
    <property type="match status" value="1"/>
</dbReference>
<evidence type="ECO:0000256" key="1">
    <source>
        <dbReference type="ARBA" id="ARBA00011073"/>
    </source>
</evidence>
<comment type="similarity">
    <text evidence="1 5">Belongs to the peptidase S8 family.</text>
</comment>
<dbReference type="EMBL" id="JBDIME010000006">
    <property type="protein sequence ID" value="MEN2789918.1"/>
    <property type="molecule type" value="Genomic_DNA"/>
</dbReference>
<evidence type="ECO:0000256" key="2">
    <source>
        <dbReference type="ARBA" id="ARBA00022670"/>
    </source>
</evidence>
<evidence type="ECO:0000256" key="3">
    <source>
        <dbReference type="ARBA" id="ARBA00022801"/>
    </source>
</evidence>
<dbReference type="InterPro" id="IPR022398">
    <property type="entry name" value="Peptidase_S8_His-AS"/>
</dbReference>
<evidence type="ECO:0000256" key="5">
    <source>
        <dbReference type="PROSITE-ProRule" id="PRU01240"/>
    </source>
</evidence>
<name>A0ABU9Y2A1_9SPHN</name>
<keyword evidence="4 5" id="KW-0720">Serine protease</keyword>
<dbReference type="PANTHER" id="PTHR43806">
    <property type="entry name" value="PEPTIDASE S8"/>
    <property type="match status" value="1"/>
</dbReference>
<dbReference type="PROSITE" id="PS00137">
    <property type="entry name" value="SUBTILASE_HIS"/>
    <property type="match status" value="1"/>
</dbReference>
<gene>
    <name evidence="7" type="ORF">ABC974_09800</name>
</gene>
<dbReference type="PRINTS" id="PR00723">
    <property type="entry name" value="SUBTILISIN"/>
</dbReference>
<dbReference type="InterPro" id="IPR036852">
    <property type="entry name" value="Peptidase_S8/S53_dom_sf"/>
</dbReference>
<keyword evidence="3 5" id="KW-0378">Hydrolase</keyword>
<dbReference type="InterPro" id="IPR015500">
    <property type="entry name" value="Peptidase_S8_subtilisin-rel"/>
</dbReference>
<dbReference type="InterPro" id="IPR050131">
    <property type="entry name" value="Peptidase_S8_subtilisin-like"/>
</dbReference>
<feature type="active site" description="Charge relay system" evidence="5">
    <location>
        <position position="175"/>
    </location>
</feature>
<dbReference type="Pfam" id="PF00082">
    <property type="entry name" value="Peptidase_S8"/>
    <property type="match status" value="1"/>
</dbReference>